<accession>A0A1K1QXS7</accession>
<evidence type="ECO:0000313" key="9">
    <source>
        <dbReference type="Proteomes" id="UP000183788"/>
    </source>
</evidence>
<name>A0A1K1QXS7_9BACT</name>
<evidence type="ECO:0000259" key="6">
    <source>
        <dbReference type="Pfam" id="PF07980"/>
    </source>
</evidence>
<feature type="domain" description="RagB/SusD" evidence="6">
    <location>
        <begin position="5"/>
        <end position="41"/>
    </location>
</feature>
<comment type="similarity">
    <text evidence="2">Belongs to the SusD family.</text>
</comment>
<proteinExistence type="inferred from homology"/>
<dbReference type="GO" id="GO:0009279">
    <property type="term" value="C:cell outer membrane"/>
    <property type="evidence" value="ECO:0007669"/>
    <property type="project" value="UniProtKB-SubCell"/>
</dbReference>
<gene>
    <name evidence="7" type="ORF">SAMN05661012_03178</name>
    <name evidence="8" type="ORF">SR876_12820</name>
</gene>
<keyword evidence="5" id="KW-0998">Cell outer membrane</keyword>
<keyword evidence="3" id="KW-0732">Signal</keyword>
<keyword evidence="4" id="KW-0472">Membrane</keyword>
<evidence type="ECO:0000256" key="4">
    <source>
        <dbReference type="ARBA" id="ARBA00023136"/>
    </source>
</evidence>
<reference evidence="7 9" key="1">
    <citation type="submission" date="2016-11" db="EMBL/GenBank/DDBJ databases">
        <authorList>
            <person name="Jaros S."/>
            <person name="Januszkiewicz K."/>
            <person name="Wedrychowicz H."/>
        </authorList>
    </citation>
    <scope>NUCLEOTIDE SEQUENCE [LARGE SCALE GENOMIC DNA]</scope>
    <source>
        <strain evidence="7 9">DSM 784</strain>
    </source>
</reference>
<evidence type="ECO:0000313" key="8">
    <source>
        <dbReference type="EMBL" id="WQG92390.1"/>
    </source>
</evidence>
<evidence type="ECO:0000256" key="2">
    <source>
        <dbReference type="ARBA" id="ARBA00006275"/>
    </source>
</evidence>
<sequence>MIQPRYAEVLLTYAEAKIGQNSSDQSVYDAINKVRQRGAANMHTLPAGLTQEHYVLPFVTKEL</sequence>
<evidence type="ECO:0000256" key="5">
    <source>
        <dbReference type="ARBA" id="ARBA00023237"/>
    </source>
</evidence>
<dbReference type="Proteomes" id="UP000183788">
    <property type="component" value="Unassembled WGS sequence"/>
</dbReference>
<keyword evidence="10" id="KW-1185">Reference proteome</keyword>
<evidence type="ECO:0000256" key="3">
    <source>
        <dbReference type="ARBA" id="ARBA00022729"/>
    </source>
</evidence>
<dbReference type="Proteomes" id="UP001326715">
    <property type="component" value="Chromosome"/>
</dbReference>
<dbReference type="InterPro" id="IPR012944">
    <property type="entry name" value="SusD_RagB_dom"/>
</dbReference>
<comment type="subcellular location">
    <subcellularLocation>
        <location evidence="1">Cell outer membrane</location>
    </subcellularLocation>
</comment>
<dbReference type="STRING" id="1004.SAMN05661012_03178"/>
<reference evidence="8 10" key="2">
    <citation type="submission" date="2023-11" db="EMBL/GenBank/DDBJ databases">
        <title>MicrobeMod: A computational toolkit for identifying prokaryotic methylation and restriction-modification with nanopore sequencing.</title>
        <authorList>
            <person name="Crits-Christoph A."/>
            <person name="Kang S.C."/>
            <person name="Lee H."/>
            <person name="Ostrov N."/>
        </authorList>
    </citation>
    <scope>NUCLEOTIDE SEQUENCE [LARGE SCALE GENOMIC DNA]</scope>
    <source>
        <strain evidence="8 10">ATCC 23090</strain>
    </source>
</reference>
<evidence type="ECO:0000313" key="7">
    <source>
        <dbReference type="EMBL" id="SFW64492.1"/>
    </source>
</evidence>
<dbReference type="EMBL" id="FPIZ01000009">
    <property type="protein sequence ID" value="SFW64492.1"/>
    <property type="molecule type" value="Genomic_DNA"/>
</dbReference>
<organism evidence="7 9">
    <name type="scientific">Chitinophaga sancti</name>
    <dbReference type="NCBI Taxonomy" id="1004"/>
    <lineage>
        <taxon>Bacteria</taxon>
        <taxon>Pseudomonadati</taxon>
        <taxon>Bacteroidota</taxon>
        <taxon>Chitinophagia</taxon>
        <taxon>Chitinophagales</taxon>
        <taxon>Chitinophagaceae</taxon>
        <taxon>Chitinophaga</taxon>
    </lineage>
</organism>
<protein>
    <submittedName>
        <fullName evidence="8">RagB/SusD family nutrient uptake outer membrane protein</fullName>
    </submittedName>
    <submittedName>
        <fullName evidence="7">SusD family protein</fullName>
    </submittedName>
</protein>
<evidence type="ECO:0000313" key="10">
    <source>
        <dbReference type="Proteomes" id="UP001326715"/>
    </source>
</evidence>
<dbReference type="SUPFAM" id="SSF48452">
    <property type="entry name" value="TPR-like"/>
    <property type="match status" value="1"/>
</dbReference>
<dbReference type="Pfam" id="PF07980">
    <property type="entry name" value="SusD_RagB"/>
    <property type="match status" value="1"/>
</dbReference>
<dbReference type="AlphaFoldDB" id="A0A1K1QXS7"/>
<dbReference type="Gene3D" id="1.25.40.900">
    <property type="match status" value="1"/>
</dbReference>
<dbReference type="RefSeq" id="WP_072362106.1">
    <property type="nucleotide sequence ID" value="NZ_CP139972.1"/>
</dbReference>
<dbReference type="InterPro" id="IPR011990">
    <property type="entry name" value="TPR-like_helical_dom_sf"/>
</dbReference>
<dbReference type="EMBL" id="CP140154">
    <property type="protein sequence ID" value="WQG92390.1"/>
    <property type="molecule type" value="Genomic_DNA"/>
</dbReference>
<evidence type="ECO:0000256" key="1">
    <source>
        <dbReference type="ARBA" id="ARBA00004442"/>
    </source>
</evidence>